<keyword evidence="1" id="KW-0812">Transmembrane</keyword>
<comment type="caution">
    <text evidence="2">The sequence shown here is derived from an EMBL/GenBank/DDBJ whole genome shotgun (WGS) entry which is preliminary data.</text>
</comment>
<organism evidence="2 3">
    <name type="scientific">Allofranklinella schreckenbergeri</name>
    <dbReference type="NCBI Taxonomy" id="1076744"/>
    <lineage>
        <taxon>Bacteria</taxon>
        <taxon>Pseudomonadati</taxon>
        <taxon>Pseudomonadota</taxon>
        <taxon>Betaproteobacteria</taxon>
        <taxon>Burkholderiales</taxon>
        <taxon>Comamonadaceae</taxon>
        <taxon>Allofranklinella</taxon>
    </lineage>
</organism>
<dbReference type="EMBL" id="RDQM01000013">
    <property type="protein sequence ID" value="RMW96088.1"/>
    <property type="molecule type" value="Genomic_DNA"/>
</dbReference>
<reference evidence="2 3" key="1">
    <citation type="submission" date="2018-10" db="EMBL/GenBank/DDBJ databases">
        <title>Comamonadaceae CDC group NO-1 genome sequencing and assembly.</title>
        <authorList>
            <person name="Bernier A.-M."/>
            <person name="Bernard K."/>
        </authorList>
    </citation>
    <scope>NUCLEOTIDE SEQUENCE [LARGE SCALE GENOMIC DNA]</scope>
    <source>
        <strain evidence="2 3">NML970147</strain>
    </source>
</reference>
<gene>
    <name evidence="2" type="ORF">EBQ26_10015</name>
</gene>
<proteinExistence type="predicted"/>
<name>A0A3M6Q1A3_9BURK</name>
<feature type="transmembrane region" description="Helical" evidence="1">
    <location>
        <begin position="16"/>
        <end position="37"/>
    </location>
</feature>
<evidence type="ECO:0000256" key="1">
    <source>
        <dbReference type="SAM" id="Phobius"/>
    </source>
</evidence>
<keyword evidence="1" id="KW-0472">Membrane</keyword>
<protein>
    <submittedName>
        <fullName evidence="2">Uncharacterized protein</fullName>
    </submittedName>
</protein>
<accession>A0A3M6Q1A3</accession>
<keyword evidence="1" id="KW-1133">Transmembrane helix</keyword>
<dbReference type="AlphaFoldDB" id="A0A3M6Q1A3"/>
<evidence type="ECO:0000313" key="2">
    <source>
        <dbReference type="EMBL" id="RMW96088.1"/>
    </source>
</evidence>
<feature type="transmembrane region" description="Helical" evidence="1">
    <location>
        <begin position="49"/>
        <end position="69"/>
    </location>
</feature>
<evidence type="ECO:0000313" key="3">
    <source>
        <dbReference type="Proteomes" id="UP000267521"/>
    </source>
</evidence>
<sequence length="107" mass="12047">MVVPGRKLKRKEGVMYFWRNLTLVPLGLLIAVIFLNILTDGAFPRLLNWVLFVFIVTAVLGGSLVGYYFRCKVCGKRPLIVDDGDLFGKRNYFACRCMNCGAPLKGQ</sequence>
<dbReference type="Proteomes" id="UP000267521">
    <property type="component" value="Unassembled WGS sequence"/>
</dbReference>